<dbReference type="Proteomes" id="UP001596106">
    <property type="component" value="Unassembled WGS sequence"/>
</dbReference>
<feature type="compositionally biased region" description="Acidic residues" evidence="1">
    <location>
        <begin position="63"/>
        <end position="72"/>
    </location>
</feature>
<feature type="compositionally biased region" description="Basic residues" evidence="1">
    <location>
        <begin position="94"/>
        <end position="108"/>
    </location>
</feature>
<feature type="region of interest" description="Disordered" evidence="1">
    <location>
        <begin position="52"/>
        <end position="137"/>
    </location>
</feature>
<evidence type="ECO:0000313" key="4">
    <source>
        <dbReference type="Proteomes" id="UP001596106"/>
    </source>
</evidence>
<protein>
    <recommendedName>
        <fullName evidence="5">Energy transducer TonB</fullName>
    </recommendedName>
</protein>
<comment type="caution">
    <text evidence="3">The sequence shown here is derived from an EMBL/GenBank/DDBJ whole genome shotgun (WGS) entry which is preliminary data.</text>
</comment>
<evidence type="ECO:0008006" key="5">
    <source>
        <dbReference type="Google" id="ProtNLM"/>
    </source>
</evidence>
<sequence>MNNRKEGNDMLSEYTWGDFWLVVGSAVVIYYIVVGWVFYREDIRDFLTGSRASKETPSVATDPDVEEDDSDLFETVPYPSTSASAEVLTEAPAKPRKERKKREKKAAKKSVDQEPAPALDPAPAREPAPQEKEVDLPDTPVAGDVVEEGFLGDLVGVSIPLAEESVESIVEAAKDLDVHDDGTVTAKPEAGEAPQRLAKLASRRALPADLDNLPFNR</sequence>
<reference evidence="4" key="1">
    <citation type="journal article" date="2019" name="Int. J. Syst. Evol. Microbiol.">
        <title>The Global Catalogue of Microorganisms (GCM) 10K type strain sequencing project: providing services to taxonomists for standard genome sequencing and annotation.</title>
        <authorList>
            <consortium name="The Broad Institute Genomics Platform"/>
            <consortium name="The Broad Institute Genome Sequencing Center for Infectious Disease"/>
            <person name="Wu L."/>
            <person name="Ma J."/>
        </authorList>
    </citation>
    <scope>NUCLEOTIDE SEQUENCE [LARGE SCALE GENOMIC DNA]</scope>
    <source>
        <strain evidence="4">CCUG 55250</strain>
    </source>
</reference>
<feature type="transmembrane region" description="Helical" evidence="2">
    <location>
        <begin position="20"/>
        <end position="39"/>
    </location>
</feature>
<accession>A0ABW0IB29</accession>
<dbReference type="EMBL" id="JBHSMA010000004">
    <property type="protein sequence ID" value="MFC5410714.1"/>
    <property type="molecule type" value="Genomic_DNA"/>
</dbReference>
<keyword evidence="2" id="KW-1133">Transmembrane helix</keyword>
<keyword evidence="4" id="KW-1185">Reference proteome</keyword>
<dbReference type="RefSeq" id="WP_379846663.1">
    <property type="nucleotide sequence ID" value="NZ_JBHSMA010000004.1"/>
</dbReference>
<name>A0ABW0IB29_9BACT</name>
<keyword evidence="2" id="KW-0812">Transmembrane</keyword>
<gene>
    <name evidence="3" type="ORF">ACFPMF_15430</name>
</gene>
<proteinExistence type="predicted"/>
<evidence type="ECO:0000256" key="2">
    <source>
        <dbReference type="SAM" id="Phobius"/>
    </source>
</evidence>
<evidence type="ECO:0000256" key="1">
    <source>
        <dbReference type="SAM" id="MobiDB-lite"/>
    </source>
</evidence>
<organism evidence="3 4">
    <name type="scientific">Larkinella bovis</name>
    <dbReference type="NCBI Taxonomy" id="683041"/>
    <lineage>
        <taxon>Bacteria</taxon>
        <taxon>Pseudomonadati</taxon>
        <taxon>Bacteroidota</taxon>
        <taxon>Cytophagia</taxon>
        <taxon>Cytophagales</taxon>
        <taxon>Spirosomataceae</taxon>
        <taxon>Larkinella</taxon>
    </lineage>
</organism>
<evidence type="ECO:0000313" key="3">
    <source>
        <dbReference type="EMBL" id="MFC5410714.1"/>
    </source>
</evidence>
<keyword evidence="2" id="KW-0472">Membrane</keyword>